<dbReference type="PANTHER" id="PTHR39560">
    <property type="entry name" value="PROTEIN ADENYLYLTRANSFERASE FIC-RELATED"/>
    <property type="match status" value="1"/>
</dbReference>
<dbReference type="Pfam" id="PF02661">
    <property type="entry name" value="Fic"/>
    <property type="match status" value="1"/>
</dbReference>
<evidence type="ECO:0000256" key="1">
    <source>
        <dbReference type="ARBA" id="ARBA00022679"/>
    </source>
</evidence>
<keyword evidence="3" id="KW-0547">Nucleotide-binding</keyword>
<keyword evidence="2" id="KW-0548">Nucleotidyltransferase</keyword>
<dbReference type="RefSeq" id="WP_317946558.1">
    <property type="nucleotide sequence ID" value="NZ_JAUBDI010000027.1"/>
</dbReference>
<proteinExistence type="predicted"/>
<protein>
    <recommendedName>
        <fullName evidence="5">protein adenylyltransferase</fullName>
        <ecNumber evidence="5">2.7.7.108</ecNumber>
    </recommendedName>
</protein>
<accession>A0ABU4GDJ6</accession>
<comment type="catalytic activity">
    <reaction evidence="7">
        <text>L-tyrosyl-[protein] + ATP = O-(5'-adenylyl)-L-tyrosyl-[protein] + diphosphate</text>
        <dbReference type="Rhea" id="RHEA:54288"/>
        <dbReference type="Rhea" id="RHEA-COMP:10136"/>
        <dbReference type="Rhea" id="RHEA-COMP:13846"/>
        <dbReference type="ChEBI" id="CHEBI:30616"/>
        <dbReference type="ChEBI" id="CHEBI:33019"/>
        <dbReference type="ChEBI" id="CHEBI:46858"/>
        <dbReference type="ChEBI" id="CHEBI:83624"/>
        <dbReference type="EC" id="2.7.7.108"/>
    </reaction>
</comment>
<name>A0ABU4GDJ6_9BACL</name>
<dbReference type="PANTHER" id="PTHR39560:SF1">
    <property type="entry name" value="PROTEIN ADENYLYLTRANSFERASE FIC-RELATED"/>
    <property type="match status" value="1"/>
</dbReference>
<keyword evidence="1" id="KW-0808">Transferase</keyword>
<evidence type="ECO:0000259" key="8">
    <source>
        <dbReference type="PROSITE" id="PS51459"/>
    </source>
</evidence>
<comment type="caution">
    <text evidence="9">The sequence shown here is derived from an EMBL/GenBank/DDBJ whole genome shotgun (WGS) entry which is preliminary data.</text>
</comment>
<keyword evidence="4" id="KW-0067">ATP-binding</keyword>
<gene>
    <name evidence="9" type="ORF">QT711_17965</name>
</gene>
<organism evidence="9 10">
    <name type="scientific">Sporosarcina saromensis</name>
    <dbReference type="NCBI Taxonomy" id="359365"/>
    <lineage>
        <taxon>Bacteria</taxon>
        <taxon>Bacillati</taxon>
        <taxon>Bacillota</taxon>
        <taxon>Bacilli</taxon>
        <taxon>Bacillales</taxon>
        <taxon>Caryophanaceae</taxon>
        <taxon>Sporosarcina</taxon>
    </lineage>
</organism>
<evidence type="ECO:0000256" key="5">
    <source>
        <dbReference type="ARBA" id="ARBA00034531"/>
    </source>
</evidence>
<evidence type="ECO:0000313" key="9">
    <source>
        <dbReference type="EMBL" id="MDW0115051.1"/>
    </source>
</evidence>
<comment type="catalytic activity">
    <reaction evidence="6">
        <text>L-threonyl-[protein] + ATP = 3-O-(5'-adenylyl)-L-threonyl-[protein] + diphosphate</text>
        <dbReference type="Rhea" id="RHEA:54292"/>
        <dbReference type="Rhea" id="RHEA-COMP:11060"/>
        <dbReference type="Rhea" id="RHEA-COMP:13847"/>
        <dbReference type="ChEBI" id="CHEBI:30013"/>
        <dbReference type="ChEBI" id="CHEBI:30616"/>
        <dbReference type="ChEBI" id="CHEBI:33019"/>
        <dbReference type="ChEBI" id="CHEBI:138113"/>
        <dbReference type="EC" id="2.7.7.108"/>
    </reaction>
</comment>
<evidence type="ECO:0000313" key="10">
    <source>
        <dbReference type="Proteomes" id="UP001282284"/>
    </source>
</evidence>
<keyword evidence="10" id="KW-1185">Reference proteome</keyword>
<reference evidence="9 10" key="1">
    <citation type="submission" date="2023-06" db="EMBL/GenBank/DDBJ databases">
        <title>Sporosarcina sp. nov., isolated from Korean traditional fermented seafood 'Jeotgal'.</title>
        <authorList>
            <person name="Yang A.I."/>
            <person name="Shin N.-R."/>
        </authorList>
    </citation>
    <scope>NUCLEOTIDE SEQUENCE [LARGE SCALE GENOMIC DNA]</scope>
    <source>
        <strain evidence="9 10">KCTC13119</strain>
    </source>
</reference>
<evidence type="ECO:0000256" key="7">
    <source>
        <dbReference type="ARBA" id="ARBA00048696"/>
    </source>
</evidence>
<sequence>MEAQLIIAGILDITSLAEEIDFQKFESLRLIHHYLFNDLYSWAGEFMTVNIYKNEKVLNGLSVIYTDKDEIEADLESIFRWTNRVEWSYSNSLLVEDFSNFMTRIWRVHPYREGNKRTVSVFMKLFAESKGLNFNDQLLSVNASYLRNALVLAAVEESPEPNYLKKIISDALYVVPSQNVDLEEEVSSSYQVIGQYDVSEYEEKPFDIEFNDNKTKSNPPLGLAYYQGWIILFHKNANAGMTVMRK</sequence>
<evidence type="ECO:0000256" key="6">
    <source>
        <dbReference type="ARBA" id="ARBA00047939"/>
    </source>
</evidence>
<dbReference type="InterPro" id="IPR036597">
    <property type="entry name" value="Fido-like_dom_sf"/>
</dbReference>
<evidence type="ECO:0000256" key="3">
    <source>
        <dbReference type="ARBA" id="ARBA00022741"/>
    </source>
</evidence>
<dbReference type="EMBL" id="JAUBDI010000027">
    <property type="protein sequence ID" value="MDW0115051.1"/>
    <property type="molecule type" value="Genomic_DNA"/>
</dbReference>
<dbReference type="InterPro" id="IPR003812">
    <property type="entry name" value="Fido"/>
</dbReference>
<feature type="domain" description="Fido" evidence="8">
    <location>
        <begin position="23"/>
        <end position="169"/>
    </location>
</feature>
<evidence type="ECO:0000256" key="4">
    <source>
        <dbReference type="ARBA" id="ARBA00022840"/>
    </source>
</evidence>
<dbReference type="PROSITE" id="PS51459">
    <property type="entry name" value="FIDO"/>
    <property type="match status" value="1"/>
</dbReference>
<dbReference type="EC" id="2.7.7.108" evidence="5"/>
<dbReference type="SUPFAM" id="SSF140931">
    <property type="entry name" value="Fic-like"/>
    <property type="match status" value="1"/>
</dbReference>
<dbReference type="Gene3D" id="1.10.3290.10">
    <property type="entry name" value="Fido-like domain"/>
    <property type="match status" value="1"/>
</dbReference>
<evidence type="ECO:0000256" key="2">
    <source>
        <dbReference type="ARBA" id="ARBA00022695"/>
    </source>
</evidence>
<dbReference type="Proteomes" id="UP001282284">
    <property type="component" value="Unassembled WGS sequence"/>
</dbReference>